<name>K4IHH4_PSYTT</name>
<dbReference type="PANTHER" id="PTHR22916:SF3">
    <property type="entry name" value="UDP-GLCNAC:BETAGAL BETA-1,3-N-ACETYLGLUCOSAMINYLTRANSFERASE-LIKE PROTEIN 1"/>
    <property type="match status" value="1"/>
</dbReference>
<proteinExistence type="predicted"/>
<dbReference type="STRING" id="313595.P700755_001620"/>
<keyword evidence="3" id="KW-1185">Reference proteome</keyword>
<evidence type="ECO:0000313" key="3">
    <source>
        <dbReference type="Proteomes" id="UP000008514"/>
    </source>
</evidence>
<dbReference type="Gene3D" id="3.90.550.10">
    <property type="entry name" value="Spore Coat Polysaccharide Biosynthesis Protein SpsA, Chain A"/>
    <property type="match status" value="1"/>
</dbReference>
<reference evidence="2" key="2">
    <citation type="submission" date="2012-09" db="EMBL/GenBank/DDBJ databases">
        <title>The complete sequence of Psychroflexus torquis an extreme psychrophile from sea-ice that is stimulated by light.</title>
        <authorList>
            <person name="Feng S."/>
            <person name="Powell S.M."/>
            <person name="Bowman J.P."/>
        </authorList>
    </citation>
    <scope>NUCLEOTIDE SEQUENCE [LARGE SCALE GENOMIC DNA]</scope>
    <source>
        <strain evidence="2">ATCC 700755</strain>
    </source>
</reference>
<dbReference type="OrthoDB" id="9810303at2"/>
<gene>
    <name evidence="2" type="ordered locus">P700755_001620</name>
</gene>
<dbReference type="PANTHER" id="PTHR22916">
    <property type="entry name" value="GLYCOSYLTRANSFERASE"/>
    <property type="match status" value="1"/>
</dbReference>
<dbReference type="RefSeq" id="WP_015024088.1">
    <property type="nucleotide sequence ID" value="NC_018721.1"/>
</dbReference>
<dbReference type="InterPro" id="IPR001173">
    <property type="entry name" value="Glyco_trans_2-like"/>
</dbReference>
<dbReference type="Pfam" id="PF00535">
    <property type="entry name" value="Glycos_transf_2"/>
    <property type="match status" value="1"/>
</dbReference>
<dbReference type="SUPFAM" id="SSF53448">
    <property type="entry name" value="Nucleotide-diphospho-sugar transferases"/>
    <property type="match status" value="1"/>
</dbReference>
<feature type="domain" description="Glycosyltransferase 2-like" evidence="1">
    <location>
        <begin position="7"/>
        <end position="112"/>
    </location>
</feature>
<dbReference type="InterPro" id="IPR029044">
    <property type="entry name" value="Nucleotide-diphossugar_trans"/>
</dbReference>
<dbReference type="Proteomes" id="UP000008514">
    <property type="component" value="Chromosome"/>
</dbReference>
<protein>
    <submittedName>
        <fullName evidence="2">Glycosyltransferase</fullName>
    </submittedName>
</protein>
<dbReference type="EMBL" id="CP003879">
    <property type="protein sequence ID" value="AFU68491.1"/>
    <property type="molecule type" value="Genomic_DNA"/>
</dbReference>
<accession>K4IHH4</accession>
<dbReference type="AlphaFoldDB" id="K4IHH4"/>
<dbReference type="KEGG" id="ptq:P700755_001620"/>
<dbReference type="GO" id="GO:0016758">
    <property type="term" value="F:hexosyltransferase activity"/>
    <property type="evidence" value="ECO:0007669"/>
    <property type="project" value="UniProtKB-ARBA"/>
</dbReference>
<sequence>MKKYRFTVVTPCYNSEKFIKRVFDSLKKQTFKNFEWYVINDASTDKTSHEIKKFSETVDFPVIFHDLEKNQGLYNNINQAISDANGEFFILYGHDDEISKDALETFDSLFTKYNSPNIGSIYALAKDQTGKLVGKKYPKDEFISNYWVQFFDLGNEAEKFQCWKTDYLREFYPLPTKKPNGQSSSWLWGKFGMKYQSIFINKVLRTYYTNVETSITATSNRESNPNMTFNYHVTWVNEFQYHIKNKKRRYRGVGACVSHGILSGKSIWQILPKIEKNSNKLICLLFYPIAIYYNKRNK</sequence>
<dbReference type="eggNOG" id="COG1216">
    <property type="taxonomic scope" value="Bacteria"/>
</dbReference>
<evidence type="ECO:0000259" key="1">
    <source>
        <dbReference type="Pfam" id="PF00535"/>
    </source>
</evidence>
<organism evidence="2 3">
    <name type="scientific">Psychroflexus torquis (strain ATCC 700755 / CIP 106069 / ACAM 623)</name>
    <dbReference type="NCBI Taxonomy" id="313595"/>
    <lineage>
        <taxon>Bacteria</taxon>
        <taxon>Pseudomonadati</taxon>
        <taxon>Bacteroidota</taxon>
        <taxon>Flavobacteriia</taxon>
        <taxon>Flavobacteriales</taxon>
        <taxon>Flavobacteriaceae</taxon>
        <taxon>Psychroflexus</taxon>
    </lineage>
</organism>
<dbReference type="HOGENOM" id="CLU_074336_0_0_10"/>
<reference evidence="2" key="1">
    <citation type="submission" date="2006-03" db="EMBL/GenBank/DDBJ databases">
        <authorList>
            <person name="Bowman J."/>
            <person name="Ferriera S."/>
            <person name="Johnson J."/>
            <person name="Kravitz S."/>
            <person name="Halpern A."/>
            <person name="Remington K."/>
            <person name="Beeson K."/>
            <person name="Tran B."/>
            <person name="Rogers Y.-H."/>
            <person name="Friedman R."/>
            <person name="Venter J.C."/>
        </authorList>
    </citation>
    <scope>NUCLEOTIDE SEQUENCE [LARGE SCALE GENOMIC DNA]</scope>
    <source>
        <strain evidence="2">ATCC 700755</strain>
    </source>
</reference>
<dbReference type="CDD" id="cd00761">
    <property type="entry name" value="Glyco_tranf_GTA_type"/>
    <property type="match status" value="1"/>
</dbReference>
<evidence type="ECO:0000313" key="2">
    <source>
        <dbReference type="EMBL" id="AFU68491.1"/>
    </source>
</evidence>